<dbReference type="PROSITE" id="PS51125">
    <property type="entry name" value="NHL"/>
    <property type="match status" value="1"/>
</dbReference>
<keyword evidence="2" id="KW-0862">Zinc</keyword>
<gene>
    <name evidence="6" type="ORF">OFUS_LOCUS9570</name>
</gene>
<organism evidence="6 7">
    <name type="scientific">Owenia fusiformis</name>
    <name type="common">Polychaete worm</name>
    <dbReference type="NCBI Taxonomy" id="6347"/>
    <lineage>
        <taxon>Eukaryota</taxon>
        <taxon>Metazoa</taxon>
        <taxon>Spiralia</taxon>
        <taxon>Lophotrochozoa</taxon>
        <taxon>Annelida</taxon>
        <taxon>Polychaeta</taxon>
        <taxon>Sedentaria</taxon>
        <taxon>Canalipalpata</taxon>
        <taxon>Sabellida</taxon>
        <taxon>Oweniida</taxon>
        <taxon>Oweniidae</taxon>
        <taxon>Owenia</taxon>
    </lineage>
</organism>
<dbReference type="CDD" id="cd19756">
    <property type="entry name" value="Bbox2"/>
    <property type="match status" value="1"/>
</dbReference>
<dbReference type="AlphaFoldDB" id="A0A8S4NT14"/>
<evidence type="ECO:0000256" key="3">
    <source>
        <dbReference type="PROSITE-ProRule" id="PRU00504"/>
    </source>
</evidence>
<evidence type="ECO:0000259" key="5">
    <source>
        <dbReference type="PROSITE" id="PS50119"/>
    </source>
</evidence>
<name>A0A8S4NT14_OWEFU</name>
<dbReference type="CDD" id="cd05819">
    <property type="entry name" value="NHL"/>
    <property type="match status" value="1"/>
</dbReference>
<proteinExistence type="predicted"/>
<evidence type="ECO:0000256" key="1">
    <source>
        <dbReference type="ARBA" id="ARBA00022737"/>
    </source>
</evidence>
<dbReference type="Pfam" id="PF01436">
    <property type="entry name" value="NHL"/>
    <property type="match status" value="2"/>
</dbReference>
<dbReference type="PROSITE" id="PS50119">
    <property type="entry name" value="ZF_BBOX"/>
    <property type="match status" value="2"/>
</dbReference>
<keyword evidence="2" id="KW-0479">Metal-binding</keyword>
<feature type="region of interest" description="Disordered" evidence="4">
    <location>
        <begin position="311"/>
        <end position="340"/>
    </location>
</feature>
<feature type="repeat" description="NHL" evidence="3">
    <location>
        <begin position="539"/>
        <end position="578"/>
    </location>
</feature>
<dbReference type="InterPro" id="IPR011042">
    <property type="entry name" value="6-blade_b-propeller_TolB-like"/>
</dbReference>
<reference evidence="6" key="1">
    <citation type="submission" date="2022-03" db="EMBL/GenBank/DDBJ databases">
        <authorList>
            <person name="Martin C."/>
        </authorList>
    </citation>
    <scope>NUCLEOTIDE SEQUENCE</scope>
</reference>
<evidence type="ECO:0000313" key="7">
    <source>
        <dbReference type="Proteomes" id="UP000749559"/>
    </source>
</evidence>
<feature type="domain" description="B box-type" evidence="5">
    <location>
        <begin position="98"/>
        <end position="139"/>
    </location>
</feature>
<dbReference type="Gene3D" id="4.10.830.40">
    <property type="match status" value="1"/>
</dbReference>
<dbReference type="PANTHER" id="PTHR25462">
    <property type="entry name" value="BONUS, ISOFORM C-RELATED"/>
    <property type="match status" value="1"/>
</dbReference>
<accession>A0A8S4NT14</accession>
<dbReference type="SMART" id="SM00336">
    <property type="entry name" value="BBOX"/>
    <property type="match status" value="2"/>
</dbReference>
<sequence>MIIPDGGLKAIKPNFLLNSLQDVLKSISEGTNGHFCDICHQDGLNKKADMKCLECTDKLCGGCAKVHLRLKSSKDHKVIELTGDISEDTDNAMQVLTERSIYCEKHPRDALKYFCKDDGCVICPTCYVTAHSGHSCSDIFDEVKIDRKRLCQLLDIVELQCATYQANVEQTQQQKITRNDELKLKINQDCAKLHEHIDAYYNQQLEIIEKKKHGLSDLFKKLQKDGQELEQSKHFIQSLLSHGHATEILSMRNELNQKYETVMKDDYNRSHEIQVPSIEYEFQQSSLVSRASSDVQTLTLGKLCTPEKLSTGVSPKKLDSGTHSKKLDTEAHPKNLNNGDTKATVTAATDLCEVKEPNIVHTYCVPRKNPGNGTYHIPSIAVRTNGQICAVMDYNNICIHDASLTKQNCIIRMQKRQGYDAKFKCATPLNNNYLACLEKESTIYLFNASNGYAKQYNITEKIRSIATFENGNIAVMDNSKIYKVDHFTGSVKQYIDISSMTDPVSLAVNTTDIVVIADKGNHCVKGFQFSSGKKVLTYGSYGSRKGQLNAPRGVCIDRKNNIIIADSGNRRLHHIDGWGTLLNCFQFNEDKPVSVAIYKEGHILCGTDSGKIHVIKYM</sequence>
<dbReference type="Gene3D" id="2.120.10.30">
    <property type="entry name" value="TolB, C-terminal domain"/>
    <property type="match status" value="1"/>
</dbReference>
<protein>
    <recommendedName>
        <fullName evidence="5">B box-type domain-containing protein</fullName>
    </recommendedName>
</protein>
<feature type="domain" description="B box-type" evidence="5">
    <location>
        <begin position="31"/>
        <end position="81"/>
    </location>
</feature>
<dbReference type="OrthoDB" id="10039644at2759"/>
<dbReference type="EMBL" id="CAIIXF020000005">
    <property type="protein sequence ID" value="CAH1783211.1"/>
    <property type="molecule type" value="Genomic_DNA"/>
</dbReference>
<dbReference type="SUPFAM" id="SSF101898">
    <property type="entry name" value="NHL repeat"/>
    <property type="match status" value="1"/>
</dbReference>
<evidence type="ECO:0000313" key="6">
    <source>
        <dbReference type="EMBL" id="CAH1783211.1"/>
    </source>
</evidence>
<dbReference type="Gene3D" id="3.30.160.60">
    <property type="entry name" value="Classic Zinc Finger"/>
    <property type="match status" value="1"/>
</dbReference>
<dbReference type="InterPro" id="IPR047153">
    <property type="entry name" value="TRIM45/56/19-like"/>
</dbReference>
<evidence type="ECO:0000256" key="2">
    <source>
        <dbReference type="PROSITE-ProRule" id="PRU00024"/>
    </source>
</evidence>
<dbReference type="InterPro" id="IPR001258">
    <property type="entry name" value="NHL_repeat"/>
</dbReference>
<dbReference type="InterPro" id="IPR000315">
    <property type="entry name" value="Znf_B-box"/>
</dbReference>
<dbReference type="Pfam" id="PF00643">
    <property type="entry name" value="zf-B_box"/>
    <property type="match status" value="1"/>
</dbReference>
<feature type="compositionally biased region" description="Basic and acidic residues" evidence="4">
    <location>
        <begin position="316"/>
        <end position="333"/>
    </location>
</feature>
<evidence type="ECO:0000256" key="4">
    <source>
        <dbReference type="SAM" id="MobiDB-lite"/>
    </source>
</evidence>
<dbReference type="SUPFAM" id="SSF57845">
    <property type="entry name" value="B-box zinc-binding domain"/>
    <property type="match status" value="1"/>
</dbReference>
<keyword evidence="2" id="KW-0863">Zinc-finger</keyword>
<keyword evidence="1" id="KW-0677">Repeat</keyword>
<comment type="caution">
    <text evidence="6">The sequence shown here is derived from an EMBL/GenBank/DDBJ whole genome shotgun (WGS) entry which is preliminary data.</text>
</comment>
<keyword evidence="7" id="KW-1185">Reference proteome</keyword>
<dbReference type="PANTHER" id="PTHR25462:SF296">
    <property type="entry name" value="MEIOTIC P26, ISOFORM F"/>
    <property type="match status" value="1"/>
</dbReference>
<dbReference type="Proteomes" id="UP000749559">
    <property type="component" value="Unassembled WGS sequence"/>
</dbReference>
<dbReference type="GO" id="GO:0008270">
    <property type="term" value="F:zinc ion binding"/>
    <property type="evidence" value="ECO:0007669"/>
    <property type="project" value="UniProtKB-KW"/>
</dbReference>